<evidence type="ECO:0000259" key="5">
    <source>
        <dbReference type="Pfam" id="PF15927"/>
    </source>
</evidence>
<dbReference type="InterPro" id="IPR023247">
    <property type="entry name" value="IC97/Dnai7-like"/>
</dbReference>
<feature type="compositionally biased region" description="Basic and acidic residues" evidence="4">
    <location>
        <begin position="191"/>
        <end position="213"/>
    </location>
</feature>
<dbReference type="PANTHER" id="PTHR20929:SF11">
    <property type="entry name" value="DYNEIN AXONEMAL INTERMEDIATE CHAIN 7"/>
    <property type="match status" value="1"/>
</dbReference>
<evidence type="ECO:0000256" key="3">
    <source>
        <dbReference type="SAM" id="Coils"/>
    </source>
</evidence>
<dbReference type="AlphaFoldDB" id="A0A8B9UB19"/>
<keyword evidence="3" id="KW-0175">Coiled coil</keyword>
<dbReference type="Pfam" id="PF15927">
    <property type="entry name" value="Casc1_N"/>
    <property type="match status" value="1"/>
</dbReference>
<comment type="similarity">
    <text evidence="1">Belongs to the DNAI7 family.</text>
</comment>
<dbReference type="InterPro" id="IPR031826">
    <property type="entry name" value="IC97/Casc1_N"/>
</dbReference>
<feature type="coiled-coil region" evidence="3">
    <location>
        <begin position="72"/>
        <end position="99"/>
    </location>
</feature>
<dbReference type="Ensembl" id="ENSAZOT00000005299.1">
    <property type="protein sequence ID" value="ENSAZOP00000004966.1"/>
    <property type="gene ID" value="ENSAZOG00000003188.1"/>
</dbReference>
<keyword evidence="7" id="KW-1185">Reference proteome</keyword>
<protein>
    <recommendedName>
        <fullName evidence="2">Dynein axonemal intermediate chain 7</fullName>
    </recommendedName>
</protein>
<dbReference type="GO" id="GO:0048487">
    <property type="term" value="F:beta-tubulin binding"/>
    <property type="evidence" value="ECO:0007669"/>
    <property type="project" value="TreeGrafter"/>
</dbReference>
<organism evidence="6 7">
    <name type="scientific">Anas zonorhyncha</name>
    <name type="common">Eastern spot-billed duck</name>
    <dbReference type="NCBI Taxonomy" id="75864"/>
    <lineage>
        <taxon>Eukaryota</taxon>
        <taxon>Metazoa</taxon>
        <taxon>Chordata</taxon>
        <taxon>Craniata</taxon>
        <taxon>Vertebrata</taxon>
        <taxon>Euteleostomi</taxon>
        <taxon>Archelosauria</taxon>
        <taxon>Archosauria</taxon>
        <taxon>Dinosauria</taxon>
        <taxon>Saurischia</taxon>
        <taxon>Theropoda</taxon>
        <taxon>Coelurosauria</taxon>
        <taxon>Aves</taxon>
        <taxon>Neognathae</taxon>
        <taxon>Galloanserae</taxon>
        <taxon>Anseriformes</taxon>
        <taxon>Anatidae</taxon>
        <taxon>Anatinae</taxon>
        <taxon>Anas</taxon>
    </lineage>
</organism>
<dbReference type="GO" id="GO:0005930">
    <property type="term" value="C:axoneme"/>
    <property type="evidence" value="ECO:0007669"/>
    <property type="project" value="TreeGrafter"/>
</dbReference>
<evidence type="ECO:0000313" key="6">
    <source>
        <dbReference type="Ensembl" id="ENSAZOP00000004966.1"/>
    </source>
</evidence>
<dbReference type="PRINTS" id="PR02043">
    <property type="entry name" value="CANCERSCCP1"/>
</dbReference>
<evidence type="ECO:0000256" key="2">
    <source>
        <dbReference type="ARBA" id="ARBA00024414"/>
    </source>
</evidence>
<dbReference type="Proteomes" id="UP000694549">
    <property type="component" value="Unplaced"/>
</dbReference>
<proteinExistence type="inferred from homology"/>
<evidence type="ECO:0000256" key="4">
    <source>
        <dbReference type="SAM" id="MobiDB-lite"/>
    </source>
</evidence>
<accession>A0A8B9UB19</accession>
<name>A0A8B9UB19_9AVES</name>
<feature type="region of interest" description="Disordered" evidence="4">
    <location>
        <begin position="191"/>
        <end position="231"/>
    </location>
</feature>
<dbReference type="GO" id="GO:0008017">
    <property type="term" value="F:microtubule binding"/>
    <property type="evidence" value="ECO:0007669"/>
    <property type="project" value="TreeGrafter"/>
</dbReference>
<reference evidence="6" key="2">
    <citation type="submission" date="2025-09" db="UniProtKB">
        <authorList>
            <consortium name="Ensembl"/>
        </authorList>
    </citation>
    <scope>IDENTIFICATION</scope>
</reference>
<evidence type="ECO:0000313" key="7">
    <source>
        <dbReference type="Proteomes" id="UP000694549"/>
    </source>
</evidence>
<feature type="domain" description="IC97/Casc1 N-terminal" evidence="5">
    <location>
        <begin position="8"/>
        <end position="139"/>
    </location>
</feature>
<reference evidence="6" key="1">
    <citation type="submission" date="2025-08" db="UniProtKB">
        <authorList>
            <consortium name="Ensembl"/>
        </authorList>
    </citation>
    <scope>IDENTIFICATION</scope>
</reference>
<sequence length="598" mass="68792">MLFSTFSSRHEWEHYIACDGSPDPTIPQEINTFMNLCREDQNKDIQLVVEKGQQVLNLIEKLQFFLLDTPPSEITEKEIVQYQETILELQNLLHQKYNEATEHLLKTASMYEDSDTGNMQAVIKDKNVTFCIWANLKKKNHVFCDTHHGFDLPKSLAVSNVAVRILHTHYDHVSPLWLQCQSVPKLEVLESKESTHHSKDNVEELEEEKKAAEEPNVPTEEEAHSDERKVGKKSHKRIFYVLSPQIQEENNEKEDEITDENIVDLQQFVPVGGVYHIDALQLPPQVKQVKNWNMVELLDSGLEAYRYPPEESDDTPYPPIQITLQLSDNVIYCEEPVIARWDPAGQQWRTDGISNITYETQKSITFEMGAFHTIALLQNVHLNMPYQAWELRPIGINEALLTVTTVFAEVQIQIKGNQCMVAAVTVEEKDVLSHLTGRWMCPITLRKVLKEAGVNIFPGEYSYKYVSVNKKAPLTEVRAYQQMALVASAFAFGWSKWNLEAGQDQVVFKVGEHLKDDFVKDWSLYMFNGQRALKLKITETSEAFSKELEEDSEFHSTLYHMLKDFASKEAIDRVSTANFLFIDVVFQLLLATRVLTYS</sequence>
<dbReference type="PANTHER" id="PTHR20929">
    <property type="entry name" value="LUNG ADENOMA SUSCEPTIBILITY 1-RELATED"/>
    <property type="match status" value="1"/>
</dbReference>
<evidence type="ECO:0000256" key="1">
    <source>
        <dbReference type="ARBA" id="ARBA00024332"/>
    </source>
</evidence>